<evidence type="ECO:0000259" key="4">
    <source>
        <dbReference type="PROSITE" id="PS51186"/>
    </source>
</evidence>
<reference evidence="6" key="1">
    <citation type="journal article" date="2019" name="Int. J. Syst. Evol. Microbiol.">
        <title>The Global Catalogue of Microorganisms (GCM) 10K type strain sequencing project: providing services to taxonomists for standard genome sequencing and annotation.</title>
        <authorList>
            <consortium name="The Broad Institute Genomics Platform"/>
            <consortium name="The Broad Institute Genome Sequencing Center for Infectious Disease"/>
            <person name="Wu L."/>
            <person name="Ma J."/>
        </authorList>
    </citation>
    <scope>NUCLEOTIDE SEQUENCE [LARGE SCALE GENOMIC DNA]</scope>
    <source>
        <strain evidence="6">CCUG 54527</strain>
    </source>
</reference>
<keyword evidence="1 5" id="KW-0808">Transferase</keyword>
<evidence type="ECO:0000256" key="1">
    <source>
        <dbReference type="ARBA" id="ARBA00022679"/>
    </source>
</evidence>
<name>A0ABW1LA67_9BACL</name>
<keyword evidence="6" id="KW-1185">Reference proteome</keyword>
<dbReference type="PROSITE" id="PS51186">
    <property type="entry name" value="GNAT"/>
    <property type="match status" value="1"/>
</dbReference>
<sequence>MTVGNNGIKMTCKLEKQFISTTYQFNAITQKDITKIAAAMFEAYEGTVDQQEETVEEAILEVEKIINDGYGPFIAEASYWIEMNDEAAAVICINLWDEKPLITEIYTRKKFLHQGMASALIRKCMDTLYLMGYDEIILNVTAENSNALHLYEKLGFKQV</sequence>
<keyword evidence="2 5" id="KW-0012">Acyltransferase</keyword>
<dbReference type="InterPro" id="IPR000182">
    <property type="entry name" value="GNAT_dom"/>
</dbReference>
<feature type="coiled-coil region" evidence="3">
    <location>
        <begin position="41"/>
        <end position="68"/>
    </location>
</feature>
<evidence type="ECO:0000256" key="2">
    <source>
        <dbReference type="ARBA" id="ARBA00023315"/>
    </source>
</evidence>
<dbReference type="EC" id="2.3.1.-" evidence="5"/>
<dbReference type="SUPFAM" id="SSF55729">
    <property type="entry name" value="Acyl-CoA N-acyltransferases (Nat)"/>
    <property type="match status" value="1"/>
</dbReference>
<dbReference type="RefSeq" id="WP_377735104.1">
    <property type="nucleotide sequence ID" value="NZ_JBHSRI010000025.1"/>
</dbReference>
<evidence type="ECO:0000313" key="5">
    <source>
        <dbReference type="EMBL" id="MFC6040588.1"/>
    </source>
</evidence>
<evidence type="ECO:0000313" key="6">
    <source>
        <dbReference type="Proteomes" id="UP001596170"/>
    </source>
</evidence>
<dbReference type="PANTHER" id="PTHR43420">
    <property type="entry name" value="ACETYLTRANSFERASE"/>
    <property type="match status" value="1"/>
</dbReference>
<organism evidence="5 6">
    <name type="scientific">Paenisporosarcina macmurdoensis</name>
    <dbReference type="NCBI Taxonomy" id="212659"/>
    <lineage>
        <taxon>Bacteria</taxon>
        <taxon>Bacillati</taxon>
        <taxon>Bacillota</taxon>
        <taxon>Bacilli</taxon>
        <taxon>Bacillales</taxon>
        <taxon>Caryophanaceae</taxon>
        <taxon>Paenisporosarcina</taxon>
    </lineage>
</organism>
<dbReference type="Gene3D" id="3.40.630.30">
    <property type="match status" value="1"/>
</dbReference>
<dbReference type="PANTHER" id="PTHR43420:SF44">
    <property type="entry name" value="ACETYLTRANSFERASE YPEA"/>
    <property type="match status" value="1"/>
</dbReference>
<protein>
    <submittedName>
        <fullName evidence="5">GNAT family N-acetyltransferase</fullName>
        <ecNumber evidence="5">2.3.1.-</ecNumber>
    </submittedName>
</protein>
<dbReference type="GO" id="GO:0016746">
    <property type="term" value="F:acyltransferase activity"/>
    <property type="evidence" value="ECO:0007669"/>
    <property type="project" value="UniProtKB-KW"/>
</dbReference>
<evidence type="ECO:0000256" key="3">
    <source>
        <dbReference type="SAM" id="Coils"/>
    </source>
</evidence>
<gene>
    <name evidence="5" type="ORF">ACFPYN_14265</name>
</gene>
<dbReference type="Pfam" id="PF00583">
    <property type="entry name" value="Acetyltransf_1"/>
    <property type="match status" value="1"/>
</dbReference>
<dbReference type="Proteomes" id="UP001596170">
    <property type="component" value="Unassembled WGS sequence"/>
</dbReference>
<feature type="domain" description="N-acetyltransferase" evidence="4">
    <location>
        <begin position="28"/>
        <end position="159"/>
    </location>
</feature>
<keyword evidence="3" id="KW-0175">Coiled coil</keyword>
<dbReference type="InterPro" id="IPR050680">
    <property type="entry name" value="YpeA/RimI_acetyltransf"/>
</dbReference>
<dbReference type="EMBL" id="JBHSRI010000025">
    <property type="protein sequence ID" value="MFC6040588.1"/>
    <property type="molecule type" value="Genomic_DNA"/>
</dbReference>
<dbReference type="CDD" id="cd04301">
    <property type="entry name" value="NAT_SF"/>
    <property type="match status" value="1"/>
</dbReference>
<accession>A0ABW1LA67</accession>
<dbReference type="InterPro" id="IPR016181">
    <property type="entry name" value="Acyl_CoA_acyltransferase"/>
</dbReference>
<comment type="caution">
    <text evidence="5">The sequence shown here is derived from an EMBL/GenBank/DDBJ whole genome shotgun (WGS) entry which is preliminary data.</text>
</comment>
<proteinExistence type="predicted"/>